<proteinExistence type="predicted"/>
<feature type="region of interest" description="Disordered" evidence="1">
    <location>
        <begin position="141"/>
        <end position="178"/>
    </location>
</feature>
<sequence length="178" mass="20092">ANMAFDLWPTGDVLPWSGNANMAFDLRLTEDVLPLPGSANMAFDLRSTEDVLPWSGNANMAFDLRLTEDVLSWPGSANMAFDLRSTEDTMEYIGLQAMEVVMKKERMSAALRAEACRMCHAGRASRKDRRYQKSMFGRAEYHGRTGPMTADTKKENMTGHAERHERTERHGRTADTKK</sequence>
<accession>A0A699L7S0</accession>
<feature type="non-terminal residue" evidence="2">
    <location>
        <position position="1"/>
    </location>
</feature>
<reference evidence="2" key="1">
    <citation type="journal article" date="2019" name="Sci. Rep.">
        <title>Draft genome of Tanacetum cinerariifolium, the natural source of mosquito coil.</title>
        <authorList>
            <person name="Yamashiro T."/>
            <person name="Shiraishi A."/>
            <person name="Satake H."/>
            <person name="Nakayama K."/>
        </authorList>
    </citation>
    <scope>NUCLEOTIDE SEQUENCE</scope>
</reference>
<feature type="non-terminal residue" evidence="2">
    <location>
        <position position="178"/>
    </location>
</feature>
<gene>
    <name evidence="2" type="ORF">Tci_701552</name>
</gene>
<name>A0A699L7S0_TANCI</name>
<feature type="compositionally biased region" description="Basic and acidic residues" evidence="1">
    <location>
        <begin position="151"/>
        <end position="178"/>
    </location>
</feature>
<dbReference type="EMBL" id="BKCJ010595505">
    <property type="protein sequence ID" value="GFB29581.1"/>
    <property type="molecule type" value="Genomic_DNA"/>
</dbReference>
<protein>
    <submittedName>
        <fullName evidence="2">Uncharacterized protein</fullName>
    </submittedName>
</protein>
<evidence type="ECO:0000313" key="2">
    <source>
        <dbReference type="EMBL" id="GFB29581.1"/>
    </source>
</evidence>
<organism evidence="2">
    <name type="scientific">Tanacetum cinerariifolium</name>
    <name type="common">Dalmatian daisy</name>
    <name type="synonym">Chrysanthemum cinerariifolium</name>
    <dbReference type="NCBI Taxonomy" id="118510"/>
    <lineage>
        <taxon>Eukaryota</taxon>
        <taxon>Viridiplantae</taxon>
        <taxon>Streptophyta</taxon>
        <taxon>Embryophyta</taxon>
        <taxon>Tracheophyta</taxon>
        <taxon>Spermatophyta</taxon>
        <taxon>Magnoliopsida</taxon>
        <taxon>eudicotyledons</taxon>
        <taxon>Gunneridae</taxon>
        <taxon>Pentapetalae</taxon>
        <taxon>asterids</taxon>
        <taxon>campanulids</taxon>
        <taxon>Asterales</taxon>
        <taxon>Asteraceae</taxon>
        <taxon>Asteroideae</taxon>
        <taxon>Anthemideae</taxon>
        <taxon>Anthemidinae</taxon>
        <taxon>Tanacetum</taxon>
    </lineage>
</organism>
<evidence type="ECO:0000256" key="1">
    <source>
        <dbReference type="SAM" id="MobiDB-lite"/>
    </source>
</evidence>
<dbReference type="AlphaFoldDB" id="A0A699L7S0"/>
<comment type="caution">
    <text evidence="2">The sequence shown here is derived from an EMBL/GenBank/DDBJ whole genome shotgun (WGS) entry which is preliminary data.</text>
</comment>